<organism evidence="4 5">
    <name type="scientific">Quillaja saponaria</name>
    <name type="common">Soap bark tree</name>
    <dbReference type="NCBI Taxonomy" id="32244"/>
    <lineage>
        <taxon>Eukaryota</taxon>
        <taxon>Viridiplantae</taxon>
        <taxon>Streptophyta</taxon>
        <taxon>Embryophyta</taxon>
        <taxon>Tracheophyta</taxon>
        <taxon>Spermatophyta</taxon>
        <taxon>Magnoliopsida</taxon>
        <taxon>eudicotyledons</taxon>
        <taxon>Gunneridae</taxon>
        <taxon>Pentapetalae</taxon>
        <taxon>rosids</taxon>
        <taxon>fabids</taxon>
        <taxon>Fabales</taxon>
        <taxon>Quillajaceae</taxon>
        <taxon>Quillaja</taxon>
    </lineage>
</organism>
<accession>A0AAD7VEF9</accession>
<evidence type="ECO:0000256" key="1">
    <source>
        <dbReference type="ARBA" id="ARBA00008690"/>
    </source>
</evidence>
<name>A0AAD7VEF9_QUISA</name>
<gene>
    <name evidence="4" type="ORF">O6P43_010639</name>
</gene>
<dbReference type="KEGG" id="qsa:O6P43_010639"/>
<evidence type="ECO:0000313" key="5">
    <source>
        <dbReference type="Proteomes" id="UP001163823"/>
    </source>
</evidence>
<evidence type="ECO:0000313" key="4">
    <source>
        <dbReference type="EMBL" id="KAJ7972802.1"/>
    </source>
</evidence>
<evidence type="ECO:0000256" key="2">
    <source>
        <dbReference type="SAM" id="MobiDB-lite"/>
    </source>
</evidence>
<feature type="compositionally biased region" description="Basic and acidic residues" evidence="2">
    <location>
        <begin position="292"/>
        <end position="304"/>
    </location>
</feature>
<dbReference type="InterPro" id="IPR021410">
    <property type="entry name" value="FAF"/>
</dbReference>
<proteinExistence type="inferred from homology"/>
<dbReference type="PANTHER" id="PTHR33155">
    <property type="entry name" value="FANTASTIC FOUR-LIKE PROTEIN (DUF3049)"/>
    <property type="match status" value="1"/>
</dbReference>
<keyword evidence="5" id="KW-1185">Reference proteome</keyword>
<dbReference type="Proteomes" id="UP001163823">
    <property type="component" value="Chromosome 4"/>
</dbReference>
<comment type="caution">
    <text evidence="4">The sequence shown here is derived from an EMBL/GenBank/DDBJ whole genome shotgun (WGS) entry which is preliminary data.</text>
</comment>
<feature type="domain" description="FAF" evidence="3">
    <location>
        <begin position="171"/>
        <end position="223"/>
    </location>
</feature>
<protein>
    <submittedName>
        <fullName evidence="4">Protein FANTASTIC FOUR like</fullName>
    </submittedName>
</protein>
<feature type="compositionally biased region" description="Acidic residues" evidence="2">
    <location>
        <begin position="248"/>
        <end position="272"/>
    </location>
</feature>
<dbReference type="PANTHER" id="PTHR33155:SF8">
    <property type="entry name" value="PROTEIN FANTASTIC FOUR 1"/>
    <property type="match status" value="1"/>
</dbReference>
<dbReference type="Pfam" id="PF11250">
    <property type="entry name" value="FAF"/>
    <property type="match status" value="1"/>
</dbReference>
<feature type="region of interest" description="Disordered" evidence="2">
    <location>
        <begin position="245"/>
        <end position="307"/>
    </location>
</feature>
<comment type="similarity">
    <text evidence="1">Belongs to the fantastic four family.</text>
</comment>
<evidence type="ECO:0000259" key="3">
    <source>
        <dbReference type="Pfam" id="PF11250"/>
    </source>
</evidence>
<reference evidence="4" key="1">
    <citation type="journal article" date="2023" name="Science">
        <title>Elucidation of the pathway for biosynthesis of saponin adjuvants from the soapbark tree.</title>
        <authorList>
            <person name="Reed J."/>
            <person name="Orme A."/>
            <person name="El-Demerdash A."/>
            <person name="Owen C."/>
            <person name="Martin L.B.B."/>
            <person name="Misra R.C."/>
            <person name="Kikuchi S."/>
            <person name="Rejzek M."/>
            <person name="Martin A.C."/>
            <person name="Harkess A."/>
            <person name="Leebens-Mack J."/>
            <person name="Louveau T."/>
            <person name="Stephenson M.J."/>
            <person name="Osbourn A."/>
        </authorList>
    </citation>
    <scope>NUCLEOTIDE SEQUENCE</scope>
    <source>
        <strain evidence="4">S10</strain>
    </source>
</reference>
<dbReference type="InterPro" id="IPR046431">
    <property type="entry name" value="FAF_dom"/>
</dbReference>
<sequence>MSSPSVCKGLQSCLEPRLIEPCVLRFKLAPLEARFSQTSALVTKPCHPNSDPQEKSHATNQELGMKNPRTADMGGWSFLQSLTDNSNGTKTEVQTEKIYVHPLVKSHSSKLSTKCLEMCTESLGSETGNNVIDSSDDNALFSLESDNCTTRKPISKANKISVLNRFNCRSSFPPPLTSITELGGVQVRPHREDGRLVMKAETISFPCSHFHAERTNGRLQIRLLKDYTPECDNGVDDIDGIGEKQSEQVDEEDGFETENEEVYDEDCEDETEEVYRGDELEENSCNAEGEIGMEKFPRPSRCKEGGSGNNGLLNYEPFWVAT</sequence>
<dbReference type="EMBL" id="JARAOO010000004">
    <property type="protein sequence ID" value="KAJ7972802.1"/>
    <property type="molecule type" value="Genomic_DNA"/>
</dbReference>
<dbReference type="AlphaFoldDB" id="A0AAD7VEF9"/>